<dbReference type="AlphaFoldDB" id="A0A8X6FZB5"/>
<dbReference type="PANTHER" id="PTHR15545">
    <property type="entry name" value="PDZ DOMAIN CONTAINING RING FINGER PROTEIN 3, 4"/>
    <property type="match status" value="1"/>
</dbReference>
<feature type="compositionally biased region" description="Low complexity" evidence="1">
    <location>
        <begin position="721"/>
        <end position="730"/>
    </location>
</feature>
<dbReference type="PANTHER" id="PTHR15545:SF8">
    <property type="entry name" value="SLO-INTERACTING PROTEIN 1"/>
    <property type="match status" value="1"/>
</dbReference>
<evidence type="ECO:0000313" key="4">
    <source>
        <dbReference type="Proteomes" id="UP000887116"/>
    </source>
</evidence>
<dbReference type="Gene3D" id="2.30.42.10">
    <property type="match status" value="1"/>
</dbReference>
<dbReference type="Pfam" id="PF00595">
    <property type="entry name" value="PDZ"/>
    <property type="match status" value="1"/>
</dbReference>
<evidence type="ECO:0000256" key="1">
    <source>
        <dbReference type="SAM" id="MobiDB-lite"/>
    </source>
</evidence>
<evidence type="ECO:0000313" key="3">
    <source>
        <dbReference type="EMBL" id="GFQ91947.1"/>
    </source>
</evidence>
<keyword evidence="4" id="KW-1185">Reference proteome</keyword>
<dbReference type="InterPro" id="IPR051971">
    <property type="entry name" value="E3_ubiquitin-PDZ_ligase"/>
</dbReference>
<accession>A0A8X6FZB5</accession>
<reference evidence="3" key="1">
    <citation type="submission" date="2020-07" db="EMBL/GenBank/DDBJ databases">
        <title>Multicomponent nature underlies the extraordinary mechanical properties of spider dragline silk.</title>
        <authorList>
            <person name="Kono N."/>
            <person name="Nakamura H."/>
            <person name="Mori M."/>
            <person name="Yoshida Y."/>
            <person name="Ohtoshi R."/>
            <person name="Malay A.D."/>
            <person name="Moran D.A.P."/>
            <person name="Tomita M."/>
            <person name="Numata K."/>
            <person name="Arakawa K."/>
        </authorList>
    </citation>
    <scope>NUCLEOTIDE SEQUENCE</scope>
</reference>
<dbReference type="Proteomes" id="UP000887116">
    <property type="component" value="Unassembled WGS sequence"/>
</dbReference>
<evidence type="ECO:0000259" key="2">
    <source>
        <dbReference type="PROSITE" id="PS50106"/>
    </source>
</evidence>
<name>A0A8X6FZB5_TRICU</name>
<dbReference type="PROSITE" id="PS50106">
    <property type="entry name" value="PDZ"/>
    <property type="match status" value="1"/>
</dbReference>
<feature type="region of interest" description="Disordered" evidence="1">
    <location>
        <begin position="846"/>
        <end position="869"/>
    </location>
</feature>
<comment type="caution">
    <text evidence="3">The sequence shown here is derived from an EMBL/GenBank/DDBJ whole genome shotgun (WGS) entry which is preliminary data.</text>
</comment>
<dbReference type="EMBL" id="BMAO01033806">
    <property type="protein sequence ID" value="GFQ91947.1"/>
    <property type="molecule type" value="Genomic_DNA"/>
</dbReference>
<dbReference type="InterPro" id="IPR036034">
    <property type="entry name" value="PDZ_sf"/>
</dbReference>
<feature type="compositionally biased region" description="Polar residues" evidence="1">
    <location>
        <begin position="447"/>
        <end position="468"/>
    </location>
</feature>
<feature type="region of interest" description="Disordered" evidence="1">
    <location>
        <begin position="721"/>
        <end position="766"/>
    </location>
</feature>
<dbReference type="OrthoDB" id="6270329at2759"/>
<protein>
    <submittedName>
        <fullName evidence="3">PDZ domain-containing protein 4</fullName>
    </submittedName>
</protein>
<dbReference type="SMART" id="SM00228">
    <property type="entry name" value="PDZ"/>
    <property type="match status" value="1"/>
</dbReference>
<dbReference type="CDD" id="cd06716">
    <property type="entry name" value="PDZ2-PDZRN4-like"/>
    <property type="match status" value="1"/>
</dbReference>
<feature type="domain" description="PDZ" evidence="2">
    <location>
        <begin position="175"/>
        <end position="259"/>
    </location>
</feature>
<sequence>MENHLKEFFFQILSAKNVFEGFLPPPGTPALATLGRLPRTTATSSTRAFNTTHDIAPAPPSHPWIIPQYDEVSGKELSKSRREELLEAFRPTKEPTVVERPLPAMEATCDSCTQTEWTGGWESPPIGLFPFSQNNLMQSSGILFSNEDHHYETLEEAFGHEEDEDIGTCELEYEEVTLYRSHCEEKLGLTLCYASPDDPETNIFISEIESDSLASKDGRIMEGDQLLQVNGIDVRNREQAVSLFSSREPEITLLLSRPRIQVEEDEDDDEEDNLRLESFSKEIYMLRQQRNGPDAQDVKCDSEKDSNNAKDFGYIGNRLLLPRGTVPTSEKVGRSIMLKESTLVTEKCASTSTTSLYDVSPENNVTKHNQFGTGQQQSEDNLKTISRVQSDTSLDKEMAALNKEIQSIQIECESLVSRHIREQWFRCRAGHQYVAFGDIRASTIETAQSLSPQNPANNDPKESTSTAETPLPVLPNEKNLLKHKKESVAQWVKSVTFETKPKPKKHSAESLMNSFTGEISARGAPLTLELVPIPDCNIGKFLEYEDLHKNFPNSPKLVDKSTQLCESDVASVVSCDTCRYCQVLVHQKSLSRISDQSARYLPSFEYSNPQSQQQFPWYNASRGMNRTTSSDPFVAEPSKLPIKPASIAGRDFIDRQVERNKNYVTFYPCATMYTNQENLQHTIWLQQQLFRQALAHKHYKKASTIPTCAPPNLKQWNQKYPSSSLDSLPPTTHPPHLPTPGMLTVEPPGLKSPVITPTEEPSDETKMEWKVKRRPDGTRYITRRPIRNKILKERALQIMEERCGITTDDDAVSELKIGKYWSREERKRHLERARDRKQRREILMKSIRVPDITDKNEEDDSSQGKKDTLASTVFSRKKPCYSSGRRKLRLPSTPSSTVLDDCPLAGPSGTFGILSVTTV</sequence>
<feature type="region of interest" description="Disordered" evidence="1">
    <location>
        <begin position="447"/>
        <end position="472"/>
    </location>
</feature>
<proteinExistence type="predicted"/>
<organism evidence="3 4">
    <name type="scientific">Trichonephila clavata</name>
    <name type="common">Joro spider</name>
    <name type="synonym">Nephila clavata</name>
    <dbReference type="NCBI Taxonomy" id="2740835"/>
    <lineage>
        <taxon>Eukaryota</taxon>
        <taxon>Metazoa</taxon>
        <taxon>Ecdysozoa</taxon>
        <taxon>Arthropoda</taxon>
        <taxon>Chelicerata</taxon>
        <taxon>Arachnida</taxon>
        <taxon>Araneae</taxon>
        <taxon>Araneomorphae</taxon>
        <taxon>Entelegynae</taxon>
        <taxon>Araneoidea</taxon>
        <taxon>Nephilidae</taxon>
        <taxon>Trichonephila</taxon>
    </lineage>
</organism>
<gene>
    <name evidence="3" type="primary">Pdzd4</name>
    <name evidence="3" type="ORF">TNCT_584851</name>
</gene>
<dbReference type="SUPFAM" id="SSF50156">
    <property type="entry name" value="PDZ domain-like"/>
    <property type="match status" value="1"/>
</dbReference>
<dbReference type="InterPro" id="IPR001478">
    <property type="entry name" value="PDZ"/>
</dbReference>